<evidence type="ECO:0000259" key="2">
    <source>
        <dbReference type="Pfam" id="PF00144"/>
    </source>
</evidence>
<dbReference type="InterPro" id="IPR001466">
    <property type="entry name" value="Beta-lactam-related"/>
</dbReference>
<sequence>MKKMQTGFCLMALCFGTVYEANASSAKVPCPVPLKTCPAPLDKNLPDVKNMLTWTPQQRVVGFRNDYRSYPGDIFRASKAGVPLPVAHRNLSAVSYEYQQHHYSLADYLKRNNVTGMMVIKDGKKVWDYYGHGNTKTTLWTSRSVGKSVVSTLVGIALKQGKIASLDDETVKYNPEVRGTAWEHVPLRSLLQHTSGVTWNEDYTNPQSDFAKLTQCEAGKDTYDCVSKLVLDPQRKAYAKPGQVWSYSSGGAWVLGDTLEKATGETLARYLQDNIWQPYGMVNDGVWHSYLPGKHDVGAHGFNATLEDWGKFGLFVMNNGILPDGTKTLPEGWVKEASTWNKAENSVTTDYPDGQFGYQWWNIGVPLSAKNDAPSEGLTRNKTLSAEGIFGQMIAIDQAQKLVIVQWSAWPQAEPASDAQPLEASLMFNAIANALSGASASPAKNR</sequence>
<keyword evidence="1" id="KW-0732">Signal</keyword>
<keyword evidence="4" id="KW-1185">Reference proteome</keyword>
<dbReference type="GO" id="GO:0016787">
    <property type="term" value="F:hydrolase activity"/>
    <property type="evidence" value="ECO:0007669"/>
    <property type="project" value="UniProtKB-KW"/>
</dbReference>
<proteinExistence type="predicted"/>
<dbReference type="InterPro" id="IPR050789">
    <property type="entry name" value="Diverse_Enzym_Activities"/>
</dbReference>
<name>A0ABM7N706_ERWRD</name>
<dbReference type="EMBL" id="AP024329">
    <property type="protein sequence ID" value="BCQ37247.1"/>
    <property type="molecule type" value="Genomic_DNA"/>
</dbReference>
<feature type="signal peptide" evidence="1">
    <location>
        <begin position="1"/>
        <end position="23"/>
    </location>
</feature>
<keyword evidence="3" id="KW-0378">Hydrolase</keyword>
<dbReference type="Gene3D" id="3.40.710.10">
    <property type="entry name" value="DD-peptidase/beta-lactamase superfamily"/>
    <property type="match status" value="1"/>
</dbReference>
<reference evidence="3 4" key="1">
    <citation type="submission" date="2021-01" db="EMBL/GenBank/DDBJ databases">
        <title>Complete genome sequence of Erwinia rhapontici MAFF 311153.</title>
        <authorList>
            <person name="Morohoshi T."/>
            <person name="Someya N."/>
        </authorList>
    </citation>
    <scope>NUCLEOTIDE SEQUENCE [LARGE SCALE GENOMIC DNA]</scope>
    <source>
        <strain evidence="3 4">MAFF 311153</strain>
    </source>
</reference>
<protein>
    <submittedName>
        <fullName evidence="3">Serine hydrolase</fullName>
    </submittedName>
</protein>
<dbReference type="SUPFAM" id="SSF56601">
    <property type="entry name" value="beta-lactamase/transpeptidase-like"/>
    <property type="match status" value="1"/>
</dbReference>
<dbReference type="GeneID" id="99868936"/>
<dbReference type="Pfam" id="PF00144">
    <property type="entry name" value="Beta-lactamase"/>
    <property type="match status" value="1"/>
</dbReference>
<gene>
    <name evidence="3" type="primary">ampC_2</name>
    <name evidence="3" type="ORF">ERHA53_45900</name>
</gene>
<evidence type="ECO:0000313" key="3">
    <source>
        <dbReference type="EMBL" id="BCQ37247.1"/>
    </source>
</evidence>
<dbReference type="PANTHER" id="PTHR43283">
    <property type="entry name" value="BETA-LACTAMASE-RELATED"/>
    <property type="match status" value="1"/>
</dbReference>
<dbReference type="Proteomes" id="UP000677515">
    <property type="component" value="Chromosome"/>
</dbReference>
<dbReference type="RefSeq" id="WP_133844837.1">
    <property type="nucleotide sequence ID" value="NZ_AP024329.1"/>
</dbReference>
<evidence type="ECO:0000256" key="1">
    <source>
        <dbReference type="SAM" id="SignalP"/>
    </source>
</evidence>
<organism evidence="3 4">
    <name type="scientific">Erwinia rhapontici</name>
    <name type="common">Pectobacterium rhapontici</name>
    <dbReference type="NCBI Taxonomy" id="55212"/>
    <lineage>
        <taxon>Bacteria</taxon>
        <taxon>Pseudomonadati</taxon>
        <taxon>Pseudomonadota</taxon>
        <taxon>Gammaproteobacteria</taxon>
        <taxon>Enterobacterales</taxon>
        <taxon>Erwiniaceae</taxon>
        <taxon>Erwinia</taxon>
    </lineage>
</organism>
<feature type="chain" id="PRO_5045351862" evidence="1">
    <location>
        <begin position="24"/>
        <end position="446"/>
    </location>
</feature>
<dbReference type="PANTHER" id="PTHR43283:SF14">
    <property type="entry name" value="BLL8153 PROTEIN"/>
    <property type="match status" value="1"/>
</dbReference>
<evidence type="ECO:0000313" key="4">
    <source>
        <dbReference type="Proteomes" id="UP000677515"/>
    </source>
</evidence>
<accession>A0ABM7N706</accession>
<dbReference type="InterPro" id="IPR012338">
    <property type="entry name" value="Beta-lactam/transpept-like"/>
</dbReference>
<feature type="domain" description="Beta-lactamase-related" evidence="2">
    <location>
        <begin position="117"/>
        <end position="413"/>
    </location>
</feature>